<keyword evidence="4" id="KW-1185">Reference proteome</keyword>
<dbReference type="SUPFAM" id="SSF81383">
    <property type="entry name" value="F-box domain"/>
    <property type="match status" value="1"/>
</dbReference>
<proteinExistence type="predicted"/>
<evidence type="ECO:0000256" key="1">
    <source>
        <dbReference type="SAM" id="MobiDB-lite"/>
    </source>
</evidence>
<dbReference type="InParanoid" id="A0A0H2RBT7"/>
<dbReference type="AlphaFoldDB" id="A0A0H2RBT7"/>
<sequence>MVDKEKKTQQKQNDPLDARRMKRVKLERKKAKEANLKELVPDRFSRLPFELLANVLSFTGACDVLSVARCSRHLCGFLADFPTSSFIWRRARVNTNPPIPDPLPNLTESAYAALLFDPGPCEQCGTLLRTPFISFGLRLRLCQEKNCIQDWLDQKGIGRYKEYDGLPVCFARIYVETCAVRLNSKFTTDILFCRKSEYDPVIRDYAVARARGLSRFDFERLHEFEAEKTEMLFAKSHKIRRWWEDRSYKERSVMHENSKVTRRFATENNWDYWDLLGTPTFRDFYIMKKRSLEEMSKKEIYPLLEVVRNEMEERIGRQRMRTEPDERKGRMRQVEKLYARLRSQGSDSAVPALSVFKGLAVISVVLNNRKKSAEAAKEEMASAPFQALLADNLSVWRENQQRVLLKLIGRPNYAHINEAKPHPLTFCTARFNCTKCKDQALKQFKPVSLSFSDLCKHECAGLSERSSGTWSIANFALDKKAANASKALLGLLALTEENVQVSKVLAHRKLLCGSCDGMVIMSNLRALHEHCQRHENMVFSLFEPGFNMRPSLNVGLRDELLSRKKSAEGTRKEKTLGCRHCLPSRANPDLQHEERDAIPDSTESNLGNYKRFDFDGMRSHLMDRHGVNYIADEDFFRIPLH</sequence>
<dbReference type="CDD" id="cd09917">
    <property type="entry name" value="F-box_SF"/>
    <property type="match status" value="1"/>
</dbReference>
<dbReference type="InterPro" id="IPR001810">
    <property type="entry name" value="F-box_dom"/>
</dbReference>
<dbReference type="PROSITE" id="PS50181">
    <property type="entry name" value="FBOX"/>
    <property type="match status" value="1"/>
</dbReference>
<feature type="region of interest" description="Disordered" evidence="1">
    <location>
        <begin position="1"/>
        <end position="22"/>
    </location>
</feature>
<reference evidence="3 4" key="1">
    <citation type="submission" date="2015-04" db="EMBL/GenBank/DDBJ databases">
        <title>Complete genome sequence of Schizopora paradoxa KUC8140, a cosmopolitan wood degrader in East Asia.</title>
        <authorList>
            <consortium name="DOE Joint Genome Institute"/>
            <person name="Min B."/>
            <person name="Park H."/>
            <person name="Jang Y."/>
            <person name="Kim J.-J."/>
            <person name="Kim K.H."/>
            <person name="Pangilinan J."/>
            <person name="Lipzen A."/>
            <person name="Riley R."/>
            <person name="Grigoriev I.V."/>
            <person name="Spatafora J.W."/>
            <person name="Choi I.-G."/>
        </authorList>
    </citation>
    <scope>NUCLEOTIDE SEQUENCE [LARGE SCALE GENOMIC DNA]</scope>
    <source>
        <strain evidence="3 4">KUC8140</strain>
    </source>
</reference>
<evidence type="ECO:0000259" key="2">
    <source>
        <dbReference type="PROSITE" id="PS50181"/>
    </source>
</evidence>
<dbReference type="OrthoDB" id="3220023at2759"/>
<protein>
    <recommendedName>
        <fullName evidence="2">F-box domain-containing protein</fullName>
    </recommendedName>
</protein>
<dbReference type="EMBL" id="KQ086059">
    <property type="protein sequence ID" value="KLO09335.1"/>
    <property type="molecule type" value="Genomic_DNA"/>
</dbReference>
<name>A0A0H2RBT7_9AGAM</name>
<dbReference type="Proteomes" id="UP000053477">
    <property type="component" value="Unassembled WGS sequence"/>
</dbReference>
<feature type="domain" description="F-box" evidence="2">
    <location>
        <begin position="41"/>
        <end position="91"/>
    </location>
</feature>
<feature type="compositionally biased region" description="Basic and acidic residues" evidence="1">
    <location>
        <begin position="1"/>
        <end position="19"/>
    </location>
</feature>
<organism evidence="3 4">
    <name type="scientific">Schizopora paradoxa</name>
    <dbReference type="NCBI Taxonomy" id="27342"/>
    <lineage>
        <taxon>Eukaryota</taxon>
        <taxon>Fungi</taxon>
        <taxon>Dikarya</taxon>
        <taxon>Basidiomycota</taxon>
        <taxon>Agaricomycotina</taxon>
        <taxon>Agaricomycetes</taxon>
        <taxon>Hymenochaetales</taxon>
        <taxon>Schizoporaceae</taxon>
        <taxon>Schizopora</taxon>
    </lineage>
</organism>
<evidence type="ECO:0000313" key="3">
    <source>
        <dbReference type="EMBL" id="KLO09335.1"/>
    </source>
</evidence>
<dbReference type="InterPro" id="IPR036047">
    <property type="entry name" value="F-box-like_dom_sf"/>
</dbReference>
<dbReference type="Pfam" id="PF00646">
    <property type="entry name" value="F-box"/>
    <property type="match status" value="1"/>
</dbReference>
<accession>A0A0H2RBT7</accession>
<gene>
    <name evidence="3" type="ORF">SCHPADRAFT_571430</name>
</gene>
<evidence type="ECO:0000313" key="4">
    <source>
        <dbReference type="Proteomes" id="UP000053477"/>
    </source>
</evidence>